<dbReference type="EMBL" id="CP072133">
    <property type="protein sequence ID" value="QTH70721.1"/>
    <property type="molecule type" value="Genomic_DNA"/>
</dbReference>
<dbReference type="Pfam" id="PF13679">
    <property type="entry name" value="Methyltransf_32"/>
    <property type="match status" value="1"/>
</dbReference>
<evidence type="ECO:0000313" key="3">
    <source>
        <dbReference type="Proteomes" id="UP000664904"/>
    </source>
</evidence>
<sequence>MPFSARFSRLDELLHETQAYWQQVAFACDDIPWPELKPALLQLSDEQVHLLDSDPDTLLEWLAPYIPHLSEIHRLSALSQPHHTSLTFPFWLENGIKGRKLEQLKSFVETLSPIEGRWLEWCAGKGHLGRMLAFKGAQQVISVELQQALCDDGSASAKKQGLPMAFICRDVLKDAVDDCFEQVDHAVALHACGRLHQEFLVKGVQARCTNLIVSPCCYHLFTPNEYEPMSVEGRSARTQLTHHDMKLALQETVTAPSRLTAVRHREVAWRLGFDALRKQVTGHLEYVGVPSVGKQIFSGAFSDFCYWAANQKNIALPDHIDFDAFLALGVKKQQITARIELVRHAFRRAIEIWLVLDRVLYLQSAGYDVEVFEFCDKALTPRNVFINGVLKKEG</sequence>
<dbReference type="InterPro" id="IPR025714">
    <property type="entry name" value="Methyltranfer_dom"/>
</dbReference>
<gene>
    <name evidence="2" type="ORF">J5O05_12415</name>
</gene>
<dbReference type="GO" id="GO:0032259">
    <property type="term" value="P:methylation"/>
    <property type="evidence" value="ECO:0007669"/>
    <property type="project" value="UniProtKB-KW"/>
</dbReference>
<keyword evidence="2" id="KW-0808">Transferase</keyword>
<evidence type="ECO:0000259" key="1">
    <source>
        <dbReference type="Pfam" id="PF13679"/>
    </source>
</evidence>
<dbReference type="RefSeq" id="WP_208842305.1">
    <property type="nucleotide sequence ID" value="NZ_CP072133.1"/>
</dbReference>
<name>A0A975HK71_9GAMM</name>
<protein>
    <submittedName>
        <fullName evidence="2">Methyltransferase</fullName>
    </submittedName>
</protein>
<proteinExistence type="predicted"/>
<reference evidence="2" key="1">
    <citation type="submission" date="2021-03" db="EMBL/GenBank/DDBJ databases">
        <title>Complete Genome of Pseudoalteromonas xiamenensis STKMTI.2, a new potential marine bacterium producing anti-Vibrio compounds.</title>
        <authorList>
            <person name="Handayani D.P."/>
            <person name="Isnansetyo A."/>
            <person name="Istiqomah I."/>
            <person name="Jumina J."/>
        </authorList>
    </citation>
    <scope>NUCLEOTIDE SEQUENCE</scope>
    <source>
        <strain evidence="2">STKMTI.2</strain>
    </source>
</reference>
<evidence type="ECO:0000313" key="2">
    <source>
        <dbReference type="EMBL" id="QTH70721.1"/>
    </source>
</evidence>
<dbReference type="KEGG" id="pxi:J5O05_12415"/>
<dbReference type="PANTHER" id="PTHR13369">
    <property type="match status" value="1"/>
</dbReference>
<dbReference type="AlphaFoldDB" id="A0A975HK71"/>
<dbReference type="InterPro" id="IPR029063">
    <property type="entry name" value="SAM-dependent_MTases_sf"/>
</dbReference>
<dbReference type="PANTHER" id="PTHR13369:SF0">
    <property type="entry name" value="GLUTATHIONE S-TRANSFERASE C-TERMINAL DOMAIN-CONTAINING PROTEIN"/>
    <property type="match status" value="1"/>
</dbReference>
<keyword evidence="3" id="KW-1185">Reference proteome</keyword>
<feature type="domain" description="Methyltransferase" evidence="1">
    <location>
        <begin position="116"/>
        <end position="221"/>
    </location>
</feature>
<dbReference type="PROSITE" id="PS51257">
    <property type="entry name" value="PROKAR_LIPOPROTEIN"/>
    <property type="match status" value="1"/>
</dbReference>
<dbReference type="SUPFAM" id="SSF53335">
    <property type="entry name" value="S-adenosyl-L-methionine-dependent methyltransferases"/>
    <property type="match status" value="1"/>
</dbReference>
<dbReference type="Proteomes" id="UP000664904">
    <property type="component" value="Chromosome"/>
</dbReference>
<dbReference type="Gene3D" id="3.40.50.150">
    <property type="entry name" value="Vaccinia Virus protein VP39"/>
    <property type="match status" value="1"/>
</dbReference>
<accession>A0A975HK71</accession>
<dbReference type="GO" id="GO:0008168">
    <property type="term" value="F:methyltransferase activity"/>
    <property type="evidence" value="ECO:0007669"/>
    <property type="project" value="UniProtKB-KW"/>
</dbReference>
<organism evidence="2 3">
    <name type="scientific">Pseudoalteromonas xiamenensis</name>
    <dbReference type="NCBI Taxonomy" id="882626"/>
    <lineage>
        <taxon>Bacteria</taxon>
        <taxon>Pseudomonadati</taxon>
        <taxon>Pseudomonadota</taxon>
        <taxon>Gammaproteobacteria</taxon>
        <taxon>Alteromonadales</taxon>
        <taxon>Pseudoalteromonadaceae</taxon>
        <taxon>Pseudoalteromonas</taxon>
    </lineage>
</organism>
<keyword evidence="2" id="KW-0489">Methyltransferase</keyword>